<evidence type="ECO:0000313" key="1">
    <source>
        <dbReference type="EMBL" id="JAE14383.1"/>
    </source>
</evidence>
<dbReference type="AlphaFoldDB" id="A0A0A9G175"/>
<accession>A0A0A9G175</accession>
<dbReference type="EMBL" id="GBRH01183513">
    <property type="protein sequence ID" value="JAE14383.1"/>
    <property type="molecule type" value="Transcribed_RNA"/>
</dbReference>
<reference evidence="1" key="1">
    <citation type="submission" date="2014-09" db="EMBL/GenBank/DDBJ databases">
        <authorList>
            <person name="Magalhaes I.L.F."/>
            <person name="Oliveira U."/>
            <person name="Santos F.R."/>
            <person name="Vidigal T.H.D.A."/>
            <person name="Brescovit A.D."/>
            <person name="Santos A.J."/>
        </authorList>
    </citation>
    <scope>NUCLEOTIDE SEQUENCE</scope>
    <source>
        <tissue evidence="1">Shoot tissue taken approximately 20 cm above the soil surface</tissue>
    </source>
</reference>
<name>A0A0A9G175_ARUDO</name>
<protein>
    <submittedName>
        <fullName evidence="1">Uncharacterized protein</fullName>
    </submittedName>
</protein>
<proteinExistence type="predicted"/>
<sequence length="19" mass="2259">MPHVPFVCSDMIRELATRR</sequence>
<organism evidence="1">
    <name type="scientific">Arundo donax</name>
    <name type="common">Giant reed</name>
    <name type="synonym">Donax arundinaceus</name>
    <dbReference type="NCBI Taxonomy" id="35708"/>
    <lineage>
        <taxon>Eukaryota</taxon>
        <taxon>Viridiplantae</taxon>
        <taxon>Streptophyta</taxon>
        <taxon>Embryophyta</taxon>
        <taxon>Tracheophyta</taxon>
        <taxon>Spermatophyta</taxon>
        <taxon>Magnoliopsida</taxon>
        <taxon>Liliopsida</taxon>
        <taxon>Poales</taxon>
        <taxon>Poaceae</taxon>
        <taxon>PACMAD clade</taxon>
        <taxon>Arundinoideae</taxon>
        <taxon>Arundineae</taxon>
        <taxon>Arundo</taxon>
    </lineage>
</organism>
<reference evidence="1" key="2">
    <citation type="journal article" date="2015" name="Data Brief">
        <title>Shoot transcriptome of the giant reed, Arundo donax.</title>
        <authorList>
            <person name="Barrero R.A."/>
            <person name="Guerrero F.D."/>
            <person name="Moolhuijzen P."/>
            <person name="Goolsby J.A."/>
            <person name="Tidwell J."/>
            <person name="Bellgard S.E."/>
            <person name="Bellgard M.I."/>
        </authorList>
    </citation>
    <scope>NUCLEOTIDE SEQUENCE</scope>
    <source>
        <tissue evidence="1">Shoot tissue taken approximately 20 cm above the soil surface</tissue>
    </source>
</reference>